<keyword evidence="2" id="KW-1185">Reference proteome</keyword>
<evidence type="ECO:0000313" key="2">
    <source>
        <dbReference type="Proteomes" id="UP000238479"/>
    </source>
</evidence>
<reference evidence="1 2" key="1">
    <citation type="journal article" date="2018" name="Nat. Genet.">
        <title>The Rosa genome provides new insights in the design of modern roses.</title>
        <authorList>
            <person name="Bendahmane M."/>
        </authorList>
    </citation>
    <scope>NUCLEOTIDE SEQUENCE [LARGE SCALE GENOMIC DNA]</scope>
    <source>
        <strain evidence="2">cv. Old Blush</strain>
    </source>
</reference>
<evidence type="ECO:0000313" key="1">
    <source>
        <dbReference type="EMBL" id="PRQ36735.1"/>
    </source>
</evidence>
<comment type="caution">
    <text evidence="1">The sequence shown here is derived from an EMBL/GenBank/DDBJ whole genome shotgun (WGS) entry which is preliminary data.</text>
</comment>
<accession>A0A2P6QRC7</accession>
<name>A0A2P6QRC7_ROSCH</name>
<dbReference type="Gramene" id="PRQ36735">
    <property type="protein sequence ID" value="PRQ36735"/>
    <property type="gene ID" value="RchiOBHm_Chr4g0394881"/>
</dbReference>
<sequence>MDALQPLKPMIKNCHPSKAVKSSNKVANVLFKIRSDSEIGMHIVMQPPP</sequence>
<proteinExistence type="predicted"/>
<gene>
    <name evidence="1" type="ORF">RchiOBHm_Chr4g0394881</name>
</gene>
<organism evidence="1 2">
    <name type="scientific">Rosa chinensis</name>
    <name type="common">China rose</name>
    <dbReference type="NCBI Taxonomy" id="74649"/>
    <lineage>
        <taxon>Eukaryota</taxon>
        <taxon>Viridiplantae</taxon>
        <taxon>Streptophyta</taxon>
        <taxon>Embryophyta</taxon>
        <taxon>Tracheophyta</taxon>
        <taxon>Spermatophyta</taxon>
        <taxon>Magnoliopsida</taxon>
        <taxon>eudicotyledons</taxon>
        <taxon>Gunneridae</taxon>
        <taxon>Pentapetalae</taxon>
        <taxon>rosids</taxon>
        <taxon>fabids</taxon>
        <taxon>Rosales</taxon>
        <taxon>Rosaceae</taxon>
        <taxon>Rosoideae</taxon>
        <taxon>Rosoideae incertae sedis</taxon>
        <taxon>Rosa</taxon>
    </lineage>
</organism>
<dbReference type="EMBL" id="PDCK01000042">
    <property type="protein sequence ID" value="PRQ36735.1"/>
    <property type="molecule type" value="Genomic_DNA"/>
</dbReference>
<dbReference type="AlphaFoldDB" id="A0A2P6QRC7"/>
<protein>
    <submittedName>
        <fullName evidence="1">Uncharacterized protein</fullName>
    </submittedName>
</protein>
<dbReference type="Proteomes" id="UP000238479">
    <property type="component" value="Chromosome 4"/>
</dbReference>